<feature type="region of interest" description="Disordered" evidence="4">
    <location>
        <begin position="1216"/>
        <end position="1274"/>
    </location>
</feature>
<proteinExistence type="predicted"/>
<dbReference type="InterPro" id="IPR049730">
    <property type="entry name" value="SNF2/RAD54-like_C"/>
</dbReference>
<evidence type="ECO:0000256" key="4">
    <source>
        <dbReference type="SAM" id="MobiDB-lite"/>
    </source>
</evidence>
<dbReference type="EMBL" id="JAPQKO010000005">
    <property type="protein sequence ID" value="KAJ5162548.1"/>
    <property type="molecule type" value="Genomic_DNA"/>
</dbReference>
<dbReference type="InterPro" id="IPR000330">
    <property type="entry name" value="SNF2_N"/>
</dbReference>
<feature type="domain" description="Helicase ATP-binding" evidence="5">
    <location>
        <begin position="416"/>
        <end position="762"/>
    </location>
</feature>
<evidence type="ECO:0000259" key="6">
    <source>
        <dbReference type="SMART" id="SM00490"/>
    </source>
</evidence>
<dbReference type="Gene3D" id="3.40.50.300">
    <property type="entry name" value="P-loop containing nucleotide triphosphate hydrolases"/>
    <property type="match status" value="1"/>
</dbReference>
<accession>A0A9W9I0R0</accession>
<feature type="compositionally biased region" description="Acidic residues" evidence="4">
    <location>
        <begin position="594"/>
        <end position="624"/>
    </location>
</feature>
<dbReference type="GO" id="GO:0006281">
    <property type="term" value="P:DNA repair"/>
    <property type="evidence" value="ECO:0007669"/>
    <property type="project" value="TreeGrafter"/>
</dbReference>
<dbReference type="GO" id="GO:0005634">
    <property type="term" value="C:nucleus"/>
    <property type="evidence" value="ECO:0007669"/>
    <property type="project" value="TreeGrafter"/>
</dbReference>
<keyword evidence="3" id="KW-0067">ATP-binding</keyword>
<evidence type="ECO:0000256" key="2">
    <source>
        <dbReference type="ARBA" id="ARBA00022801"/>
    </source>
</evidence>
<dbReference type="GO" id="GO:0004386">
    <property type="term" value="F:helicase activity"/>
    <property type="evidence" value="ECO:0007669"/>
    <property type="project" value="UniProtKB-KW"/>
</dbReference>
<feature type="compositionally biased region" description="Basic and acidic residues" evidence="4">
    <location>
        <begin position="561"/>
        <end position="571"/>
    </location>
</feature>
<dbReference type="PANTHER" id="PTHR45626">
    <property type="entry name" value="TRANSCRIPTION TERMINATION FACTOR 2-RELATED"/>
    <property type="match status" value="1"/>
</dbReference>
<dbReference type="Pfam" id="PF00176">
    <property type="entry name" value="SNF2-rel_dom"/>
    <property type="match status" value="2"/>
</dbReference>
<dbReference type="Proteomes" id="UP001146351">
    <property type="component" value="Unassembled WGS sequence"/>
</dbReference>
<keyword evidence="8" id="KW-1185">Reference proteome</keyword>
<dbReference type="GO" id="GO:0008094">
    <property type="term" value="F:ATP-dependent activity, acting on DNA"/>
    <property type="evidence" value="ECO:0007669"/>
    <property type="project" value="TreeGrafter"/>
</dbReference>
<dbReference type="OrthoDB" id="4362643at2759"/>
<feature type="compositionally biased region" description="Acidic residues" evidence="4">
    <location>
        <begin position="1140"/>
        <end position="1163"/>
    </location>
</feature>
<reference evidence="7" key="1">
    <citation type="submission" date="2022-11" db="EMBL/GenBank/DDBJ databases">
        <authorList>
            <person name="Petersen C."/>
        </authorList>
    </citation>
    <scope>NUCLEOTIDE SEQUENCE</scope>
    <source>
        <strain evidence="7">IBT 21917</strain>
    </source>
</reference>
<feature type="region of interest" description="Disordered" evidence="4">
    <location>
        <begin position="557"/>
        <end position="646"/>
    </location>
</feature>
<feature type="domain" description="Helicase C-terminal" evidence="6">
    <location>
        <begin position="993"/>
        <end position="1079"/>
    </location>
</feature>
<keyword evidence="2" id="KW-0378">Hydrolase</keyword>
<dbReference type="Pfam" id="PF00271">
    <property type="entry name" value="Helicase_C"/>
    <property type="match status" value="1"/>
</dbReference>
<reference evidence="7" key="2">
    <citation type="journal article" date="2023" name="IMA Fungus">
        <title>Comparative genomic study of the Penicillium genus elucidates a diverse pangenome and 15 lateral gene transfer events.</title>
        <authorList>
            <person name="Petersen C."/>
            <person name="Sorensen T."/>
            <person name="Nielsen M.R."/>
            <person name="Sondergaard T.E."/>
            <person name="Sorensen J.L."/>
            <person name="Fitzpatrick D.A."/>
            <person name="Frisvad J.C."/>
            <person name="Nielsen K.L."/>
        </authorList>
    </citation>
    <scope>NUCLEOTIDE SEQUENCE</scope>
    <source>
        <strain evidence="7">IBT 21917</strain>
    </source>
</reference>
<organism evidence="7 8">
    <name type="scientific">Penicillium capsulatum</name>
    <dbReference type="NCBI Taxonomy" id="69766"/>
    <lineage>
        <taxon>Eukaryota</taxon>
        <taxon>Fungi</taxon>
        <taxon>Dikarya</taxon>
        <taxon>Ascomycota</taxon>
        <taxon>Pezizomycotina</taxon>
        <taxon>Eurotiomycetes</taxon>
        <taxon>Eurotiomycetidae</taxon>
        <taxon>Eurotiales</taxon>
        <taxon>Aspergillaceae</taxon>
        <taxon>Penicillium</taxon>
    </lineage>
</organism>
<protein>
    <submittedName>
        <fullName evidence="7">Helicase C-terminal</fullName>
    </submittedName>
</protein>
<feature type="region of interest" description="Disordered" evidence="4">
    <location>
        <begin position="1"/>
        <end position="24"/>
    </location>
</feature>
<evidence type="ECO:0000256" key="3">
    <source>
        <dbReference type="ARBA" id="ARBA00022840"/>
    </source>
</evidence>
<dbReference type="SMART" id="SM00490">
    <property type="entry name" value="HELICc"/>
    <property type="match status" value="1"/>
</dbReference>
<dbReference type="GO" id="GO:0005524">
    <property type="term" value="F:ATP binding"/>
    <property type="evidence" value="ECO:0007669"/>
    <property type="project" value="UniProtKB-KW"/>
</dbReference>
<gene>
    <name evidence="7" type="ORF">N7492_007940</name>
</gene>
<feature type="region of interest" description="Disordered" evidence="4">
    <location>
        <begin position="1127"/>
        <end position="1178"/>
    </location>
</feature>
<dbReference type="InterPro" id="IPR027417">
    <property type="entry name" value="P-loop_NTPase"/>
</dbReference>
<dbReference type="GO" id="GO:0016787">
    <property type="term" value="F:hydrolase activity"/>
    <property type="evidence" value="ECO:0007669"/>
    <property type="project" value="UniProtKB-KW"/>
</dbReference>
<dbReference type="AlphaFoldDB" id="A0A9W9I0R0"/>
<evidence type="ECO:0000313" key="7">
    <source>
        <dbReference type="EMBL" id="KAJ5162548.1"/>
    </source>
</evidence>
<keyword evidence="7" id="KW-0347">Helicase</keyword>
<dbReference type="Gene3D" id="3.40.50.10810">
    <property type="entry name" value="Tandem AAA-ATPase domain"/>
    <property type="match status" value="2"/>
</dbReference>
<evidence type="ECO:0000256" key="1">
    <source>
        <dbReference type="ARBA" id="ARBA00022741"/>
    </source>
</evidence>
<dbReference type="InterPro" id="IPR001650">
    <property type="entry name" value="Helicase_C-like"/>
</dbReference>
<keyword evidence="1" id="KW-0547">Nucleotide-binding</keyword>
<name>A0A9W9I0R0_9EURO</name>
<sequence>MAPPHGSGPSGGGKGGRRNPLEGYSNINFTAETIKDLDGSASRLAGAMGLEGSYQLHRLFSSTCPDTYGVIREYVEDRLKDFDHSQLPKNLRTIHPHTVIDAVERVGQFTVALLAEKPPTLETQNVTQENLFSVRQMWWSRRYLLTRPNDFGARSQLRHQPLSFDAKETFLAWKVLSHFYINIRKNPRFSAKSTQHNKAIPPQLIQPSTRRRVAAVTSTTTDTRIAAIENVLAAYDRSAANEVDLDSPDALDSSTVDVVGDASYSKLVLELGASLDRPASARLGRPPLALADIKALHASLCDRSFHTGNVLIYKPPNPSVLTPSSGHTIATIATSEAIVGTTTAEDDAGDEVGPSPVHQQNATVDADIALDVVRQRQQLQVSAVPPSFDAAVARLGLNIGDDSHAIFHPPNTFQVPPTLLKPWQVTAVAWMLEQEASPLHGGLLADACGLGKTLTALTLIWADNQRRESQETSRTFTPSLILVPNALMDTWITEIDRHFGDALTLIIFFGSSNRTGDQHRKSQTISRIEDLQAALARLDPSDPATGTTVVLSSYQTWARRTTREVDREGKPVTRARRPTWASRPAADPRTLDREGEEEAFDEDLLTDDEDNDDDHDDDDDDDNGNDPGEGVKDPTPTSLGASPESDTADAIRDELAGLQDASSTDQATTKHATRRRFFMGLLRVTFQRVVCDEGHRVKTISSRQHQSVAKLTRSATWFLTATPMWNKPLDFCGYLSLLWTEMVAAQPEATGDSDVSTDLKDYQMWSARADLPPADRPYHLLSPAGLISLSRKGHLTSRVGFDALPILLRLTCLCREPGHLMTGANGQTVVIGGDIPNLAITTVELRYTRTTQVAHDHIYHQIIEGLYGGLAAGEAPRDDMVAIDWATYRQLCHLAVNPKLDLFLRRSASHVLSADISAFGDCGDDHGFGLFFARTIEDRATDLPTNRMAVARYLAHDCPRLRFLLHLLWTEGTLAESGRRPRFLVYCNWPFTRWMVEMFLAALGVDFQVIRAGMSLEARSTAISQFTNPDSTTTVLVTTFNCGALGLNMHGNCSRIVLLEGSQNYNSVFQTVGRIHRLGQSEAQKAWIVFQDHTIQRFSEHNCTKKILPQIAAQFRPWLQTQVATLATTGSTDTPTDPSNDVDPDTEVDADLTDLDADTEMTDVDPTSPDTKVESPPDAVADAIQEDEALEEHAYQVLGDMLGLAKAAPNRLGMKDHRDLGLSGVTRKGKSYSTRGLASSAPKPVTPVKPHRSRKRAMSPSSLTPDSKTPRREM</sequence>
<evidence type="ECO:0000313" key="8">
    <source>
        <dbReference type="Proteomes" id="UP001146351"/>
    </source>
</evidence>
<dbReference type="InterPro" id="IPR014001">
    <property type="entry name" value="Helicase_ATP-bd"/>
</dbReference>
<dbReference type="InterPro" id="IPR050628">
    <property type="entry name" value="SNF2_RAD54_helicase_TF"/>
</dbReference>
<comment type="caution">
    <text evidence="7">The sequence shown here is derived from an EMBL/GenBank/DDBJ whole genome shotgun (WGS) entry which is preliminary data.</text>
</comment>
<evidence type="ECO:0000259" key="5">
    <source>
        <dbReference type="SMART" id="SM00487"/>
    </source>
</evidence>
<dbReference type="InterPro" id="IPR038718">
    <property type="entry name" value="SNF2-like_sf"/>
</dbReference>
<dbReference type="CDD" id="cd18793">
    <property type="entry name" value="SF2_C_SNF"/>
    <property type="match status" value="1"/>
</dbReference>
<dbReference type="SUPFAM" id="SSF52540">
    <property type="entry name" value="P-loop containing nucleoside triphosphate hydrolases"/>
    <property type="match status" value="2"/>
</dbReference>
<feature type="compositionally biased region" description="Low complexity" evidence="4">
    <location>
        <begin position="1128"/>
        <end position="1139"/>
    </location>
</feature>
<dbReference type="SMART" id="SM00487">
    <property type="entry name" value="DEXDc"/>
    <property type="match status" value="1"/>
</dbReference>